<keyword evidence="3" id="KW-0564">Palmitate</keyword>
<keyword evidence="2" id="KW-0472">Membrane</keyword>
<evidence type="ECO:0000256" key="4">
    <source>
        <dbReference type="ARBA" id="ARBA00023288"/>
    </source>
</evidence>
<evidence type="ECO:0000256" key="2">
    <source>
        <dbReference type="ARBA" id="ARBA00023136"/>
    </source>
</evidence>
<dbReference type="EMBL" id="JBHLXG010000010">
    <property type="protein sequence ID" value="MFC0227054.1"/>
    <property type="molecule type" value="Genomic_DNA"/>
</dbReference>
<evidence type="ECO:0000259" key="5">
    <source>
        <dbReference type="Pfam" id="PF09864"/>
    </source>
</evidence>
<dbReference type="InterPro" id="IPR036328">
    <property type="entry name" value="MliC_sf"/>
</dbReference>
<comment type="caution">
    <text evidence="6">The sequence shown here is derived from an EMBL/GenBank/DDBJ whole genome shotgun (WGS) entry which is preliminary data.</text>
</comment>
<organism evidence="6 7">
    <name type="scientific">Serratia aquatilis</name>
    <dbReference type="NCBI Taxonomy" id="1737515"/>
    <lineage>
        <taxon>Bacteria</taxon>
        <taxon>Pseudomonadati</taxon>
        <taxon>Pseudomonadota</taxon>
        <taxon>Gammaproteobacteria</taxon>
        <taxon>Enterobacterales</taxon>
        <taxon>Yersiniaceae</taxon>
        <taxon>Serratia</taxon>
    </lineage>
</organism>
<dbReference type="RefSeq" id="WP_380675239.1">
    <property type="nucleotide sequence ID" value="NZ_CP173186.1"/>
</dbReference>
<proteinExistence type="predicted"/>
<dbReference type="Gene3D" id="2.40.128.200">
    <property type="match status" value="1"/>
</dbReference>
<evidence type="ECO:0000256" key="1">
    <source>
        <dbReference type="ARBA" id="ARBA00022729"/>
    </source>
</evidence>
<dbReference type="SUPFAM" id="SSF141488">
    <property type="entry name" value="YdhA-like"/>
    <property type="match status" value="1"/>
</dbReference>
<dbReference type="InterPro" id="IPR018660">
    <property type="entry name" value="MliC"/>
</dbReference>
<keyword evidence="4" id="KW-0449">Lipoprotein</keyword>
<feature type="domain" description="C-type lysozyme inhibitor" evidence="5">
    <location>
        <begin position="30"/>
        <end position="93"/>
    </location>
</feature>
<gene>
    <name evidence="6" type="ORF">ACFFJ3_11150</name>
</gene>
<keyword evidence="7" id="KW-1185">Reference proteome</keyword>
<protein>
    <submittedName>
        <fullName evidence="6">MliC family protein</fullName>
    </submittedName>
</protein>
<sequence>MKKIFITVGILLLSGCSHNVVQQKNETHHYLCGTTPLTVAFNGEDKTASLVMDGEQLKLKQITASSGYKYSDGKYTFGTTGQNAFVERNDKVIMSDCVLAK</sequence>
<evidence type="ECO:0000256" key="3">
    <source>
        <dbReference type="ARBA" id="ARBA00023139"/>
    </source>
</evidence>
<name>A0ABV6EE63_9GAMM</name>
<keyword evidence="1" id="KW-0732">Signal</keyword>
<accession>A0ABV6EE63</accession>
<dbReference type="PROSITE" id="PS51257">
    <property type="entry name" value="PROKAR_LIPOPROTEIN"/>
    <property type="match status" value="1"/>
</dbReference>
<dbReference type="Pfam" id="PF09864">
    <property type="entry name" value="MliC"/>
    <property type="match status" value="1"/>
</dbReference>
<reference evidence="6 7" key="1">
    <citation type="submission" date="2024-09" db="EMBL/GenBank/DDBJ databases">
        <authorList>
            <person name="Sun Q."/>
            <person name="Mori K."/>
        </authorList>
    </citation>
    <scope>NUCLEOTIDE SEQUENCE [LARGE SCALE GENOMIC DNA]</scope>
    <source>
        <strain evidence="6 7">CCM 8626</strain>
    </source>
</reference>
<evidence type="ECO:0000313" key="6">
    <source>
        <dbReference type="EMBL" id="MFC0227054.1"/>
    </source>
</evidence>
<evidence type="ECO:0000313" key="7">
    <source>
        <dbReference type="Proteomes" id="UP001589792"/>
    </source>
</evidence>
<dbReference type="Proteomes" id="UP001589792">
    <property type="component" value="Unassembled WGS sequence"/>
</dbReference>